<keyword evidence="1" id="KW-1185">Reference proteome</keyword>
<dbReference type="GeneID" id="117235931"/>
<proteinExistence type="predicted"/>
<dbReference type="AlphaFoldDB" id="A0A6J3KM98"/>
<gene>
    <name evidence="2" type="primary">LOC117235931</name>
</gene>
<evidence type="ECO:0000313" key="1">
    <source>
        <dbReference type="Proteomes" id="UP000504631"/>
    </source>
</evidence>
<dbReference type="Proteomes" id="UP000504631">
    <property type="component" value="Unplaced"/>
</dbReference>
<name>A0A6J3KM98_9HYME</name>
<sequence length="99" mass="11190">MALLSNHHEYPVSTEIVTTTYPTTTRTYDTLYPSPYNSPNYDSIKVAYSENYAHKGEITPQKGAETISYGKEVVAKYSRTPDSYERSSFSVLTPVTPQR</sequence>
<organism evidence="1 2">
    <name type="scientific">Bombus vosnesenskii</name>
    <dbReference type="NCBI Taxonomy" id="207650"/>
    <lineage>
        <taxon>Eukaryota</taxon>
        <taxon>Metazoa</taxon>
        <taxon>Ecdysozoa</taxon>
        <taxon>Arthropoda</taxon>
        <taxon>Hexapoda</taxon>
        <taxon>Insecta</taxon>
        <taxon>Pterygota</taxon>
        <taxon>Neoptera</taxon>
        <taxon>Endopterygota</taxon>
        <taxon>Hymenoptera</taxon>
        <taxon>Apocrita</taxon>
        <taxon>Aculeata</taxon>
        <taxon>Apoidea</taxon>
        <taxon>Anthophila</taxon>
        <taxon>Apidae</taxon>
        <taxon>Bombus</taxon>
        <taxon>Pyrobombus</taxon>
    </lineage>
</organism>
<dbReference type="KEGG" id="bvk:117235931"/>
<reference evidence="2" key="1">
    <citation type="submission" date="2025-08" db="UniProtKB">
        <authorList>
            <consortium name="RefSeq"/>
        </authorList>
    </citation>
    <scope>IDENTIFICATION</scope>
    <source>
        <tissue evidence="2">Muscle</tissue>
    </source>
</reference>
<protein>
    <submittedName>
        <fullName evidence="2">Uncharacterized protein LOC117235931</fullName>
    </submittedName>
</protein>
<evidence type="ECO:0000313" key="2">
    <source>
        <dbReference type="RefSeq" id="XP_033354312.1"/>
    </source>
</evidence>
<dbReference type="RefSeq" id="XP_033354312.1">
    <property type="nucleotide sequence ID" value="XM_033498421.1"/>
</dbReference>
<accession>A0A6J3KM98</accession>